<reference evidence="2" key="1">
    <citation type="journal article" date="2015" name="Nat. Genet.">
        <title>The genome and transcriptome of the zoonotic hookworm Ancylostoma ceylanicum identify infection-specific gene families.</title>
        <authorList>
            <person name="Schwarz E.M."/>
            <person name="Hu Y."/>
            <person name="Antoshechkin I."/>
            <person name="Miller M.M."/>
            <person name="Sternberg P.W."/>
            <person name="Aroian R.V."/>
        </authorList>
    </citation>
    <scope>NUCLEOTIDE SEQUENCE</scope>
    <source>
        <strain evidence="2">HY135</strain>
    </source>
</reference>
<proteinExistence type="predicted"/>
<keyword evidence="2" id="KW-1185">Reference proteome</keyword>
<name>A0A016VBY1_9BILA</name>
<comment type="caution">
    <text evidence="1">The sequence shown here is derived from an EMBL/GenBank/DDBJ whole genome shotgun (WGS) entry which is preliminary data.</text>
</comment>
<accession>A0A016VBY1</accession>
<dbReference type="AlphaFoldDB" id="A0A016VBY1"/>
<evidence type="ECO:0000313" key="2">
    <source>
        <dbReference type="Proteomes" id="UP000024635"/>
    </source>
</evidence>
<gene>
    <name evidence="1" type="primary">Acey_s0013.g1945</name>
    <name evidence="1" type="ORF">Y032_0013g1945</name>
</gene>
<evidence type="ECO:0000313" key="1">
    <source>
        <dbReference type="EMBL" id="EYC24522.1"/>
    </source>
</evidence>
<dbReference type="Proteomes" id="UP000024635">
    <property type="component" value="Unassembled WGS sequence"/>
</dbReference>
<protein>
    <submittedName>
        <fullName evidence="1">Uncharacterized protein</fullName>
    </submittedName>
</protein>
<dbReference type="EMBL" id="JARK01001349">
    <property type="protein sequence ID" value="EYC24522.1"/>
    <property type="molecule type" value="Genomic_DNA"/>
</dbReference>
<organism evidence="1 2">
    <name type="scientific">Ancylostoma ceylanicum</name>
    <dbReference type="NCBI Taxonomy" id="53326"/>
    <lineage>
        <taxon>Eukaryota</taxon>
        <taxon>Metazoa</taxon>
        <taxon>Ecdysozoa</taxon>
        <taxon>Nematoda</taxon>
        <taxon>Chromadorea</taxon>
        <taxon>Rhabditida</taxon>
        <taxon>Rhabditina</taxon>
        <taxon>Rhabditomorpha</taxon>
        <taxon>Strongyloidea</taxon>
        <taxon>Ancylostomatidae</taxon>
        <taxon>Ancylostomatinae</taxon>
        <taxon>Ancylostoma</taxon>
    </lineage>
</organism>
<sequence length="66" mass="7535">MRLPSKHNYTNWKRMGDNFQQQNLSTNNIHNKIGSIPIVEDLQLQLGASPVAPLCVVFHLKQHNKA</sequence>